<reference evidence="2" key="1">
    <citation type="submission" date="2007-08" db="EMBL/GenBank/DDBJ databases">
        <authorList>
            <person name="Frangeul L."/>
        </authorList>
    </citation>
    <scope>NUCLEOTIDE SEQUENCE</scope>
    <source>
        <strain evidence="2">PCC 7806</strain>
    </source>
</reference>
<dbReference type="EMBL" id="AM778921">
    <property type="protein sequence ID" value="CAO89373.1"/>
    <property type="molecule type" value="Genomic_DNA"/>
</dbReference>
<protein>
    <submittedName>
        <fullName evidence="2">Genome sequencing data, contig C291</fullName>
    </submittedName>
</protein>
<accession>A8YDD2</accession>
<proteinExistence type="predicted"/>
<feature type="transmembrane region" description="Helical" evidence="1">
    <location>
        <begin position="20"/>
        <end position="40"/>
    </location>
</feature>
<dbReference type="AlphaFoldDB" id="A8YDD2"/>
<keyword evidence="1" id="KW-0812">Transmembrane</keyword>
<organism evidence="2">
    <name type="scientific">Microcystis aeruginosa (strain PCC 7806)</name>
    <dbReference type="NCBI Taxonomy" id="267872"/>
    <lineage>
        <taxon>Bacteria</taxon>
        <taxon>Bacillati</taxon>
        <taxon>Cyanobacteriota</taxon>
        <taxon>Cyanophyceae</taxon>
        <taxon>Oscillatoriophycideae</taxon>
        <taxon>Chroococcales</taxon>
        <taxon>Microcystaceae</taxon>
        <taxon>Microcystis</taxon>
    </lineage>
</organism>
<keyword evidence="1" id="KW-1133">Transmembrane helix</keyword>
<keyword evidence="1" id="KW-0472">Membrane</keyword>
<gene>
    <name evidence="2" type="ORF">IPF_631</name>
</gene>
<sequence>MPPYRTITSNEEPFFFNRNYHLMGIYYTIAAVFLGMQLAAGENLSAANPDFLQLQKALEKHNFIVKIAPPPARGAYGLFDSKTRIIWIHPLVFDLGIARPTLIHEAVHAAQLCHGGKTVKALNLAIEPPAMTRRFFMNYQGFSRQIEAEAYTIQVQPDGLDLVISLLQKYCP</sequence>
<name>A8YDD2_MICA7</name>
<evidence type="ECO:0000256" key="1">
    <source>
        <dbReference type="SAM" id="Phobius"/>
    </source>
</evidence>
<evidence type="ECO:0000313" key="2">
    <source>
        <dbReference type="EMBL" id="CAO89373.1"/>
    </source>
</evidence>